<feature type="transmembrane region" description="Helical" evidence="1">
    <location>
        <begin position="397"/>
        <end position="418"/>
    </location>
</feature>
<evidence type="ECO:0000313" key="5">
    <source>
        <dbReference type="Proteomes" id="UP000309594"/>
    </source>
</evidence>
<feature type="transmembrane region" description="Helical" evidence="1">
    <location>
        <begin position="994"/>
        <end position="1023"/>
    </location>
</feature>
<dbReference type="SUPFAM" id="SSF82866">
    <property type="entry name" value="Multidrug efflux transporter AcrB transmembrane domain"/>
    <property type="match status" value="2"/>
</dbReference>
<feature type="transmembrane region" description="Helical" evidence="1">
    <location>
        <begin position="365"/>
        <end position="385"/>
    </location>
</feature>
<feature type="transmembrane region" description="Helical" evidence="1">
    <location>
        <begin position="340"/>
        <end position="358"/>
    </location>
</feature>
<dbReference type="PANTHER" id="PTHR32063:SF24">
    <property type="entry name" value="CATION EFFLUX SYSTEM (ACRB_ACRD_ACRF FAMILY)"/>
    <property type="match status" value="1"/>
</dbReference>
<feature type="transmembrane region" description="Helical" evidence="1">
    <location>
        <begin position="1044"/>
        <end position="1070"/>
    </location>
</feature>
<feature type="transmembrane region" description="Helical" evidence="1">
    <location>
        <begin position="471"/>
        <end position="497"/>
    </location>
</feature>
<evidence type="ECO:0000313" key="4">
    <source>
        <dbReference type="Proteomes" id="UP000291117"/>
    </source>
</evidence>
<organism evidence="3 5">
    <name type="scientific">Pedobacter hiemivivus</name>
    <dbReference type="NCBI Taxonomy" id="2530454"/>
    <lineage>
        <taxon>Bacteria</taxon>
        <taxon>Pseudomonadati</taxon>
        <taxon>Bacteroidota</taxon>
        <taxon>Sphingobacteriia</taxon>
        <taxon>Sphingobacteriales</taxon>
        <taxon>Sphingobacteriaceae</taxon>
        <taxon>Pedobacter</taxon>
    </lineage>
</organism>
<proteinExistence type="predicted"/>
<evidence type="ECO:0000313" key="3">
    <source>
        <dbReference type="EMBL" id="TKC62463.1"/>
    </source>
</evidence>
<name>A0A4U1GHT1_9SPHI</name>
<feature type="transmembrane region" description="Helical" evidence="1">
    <location>
        <begin position="595"/>
        <end position="614"/>
    </location>
</feature>
<dbReference type="Gene3D" id="3.30.70.1440">
    <property type="entry name" value="Multidrug efflux transporter AcrB pore domain"/>
    <property type="match status" value="1"/>
</dbReference>
<dbReference type="Proteomes" id="UP000309594">
    <property type="component" value="Unassembled WGS sequence"/>
</dbReference>
<keyword evidence="1" id="KW-0812">Transmembrane</keyword>
<feature type="transmembrane region" description="Helical" evidence="1">
    <location>
        <begin position="518"/>
        <end position="539"/>
    </location>
</feature>
<feature type="transmembrane region" description="Helical" evidence="1">
    <location>
        <begin position="439"/>
        <end position="459"/>
    </location>
</feature>
<reference evidence="3 5" key="2">
    <citation type="submission" date="2019-04" db="EMBL/GenBank/DDBJ databases">
        <title>Pedobacter sp. RP-1-16 sp. nov., isolated from Arctic soil.</title>
        <authorList>
            <person name="Dahal R.H."/>
            <person name="Kim D.-U."/>
        </authorList>
    </citation>
    <scope>NUCLEOTIDE SEQUENCE [LARGE SCALE GENOMIC DNA]</scope>
    <source>
        <strain evidence="3 5">RP-1-16</strain>
    </source>
</reference>
<dbReference type="SUPFAM" id="SSF82714">
    <property type="entry name" value="Multidrug efflux transporter AcrB TolC docking domain, DN and DC subdomains"/>
    <property type="match status" value="2"/>
</dbReference>
<keyword evidence="4" id="KW-1185">Reference proteome</keyword>
<dbReference type="Proteomes" id="UP000291117">
    <property type="component" value="Unassembled WGS sequence"/>
</dbReference>
<sequence>MKDVNKEFGPSSWAIDNRTAIYVFTCLLMIAGYFSYHSLPKENFPEVIIPKIFVQTVYPGTSPANIENLVTKQLEKEIRGTLGLKKITSNSYQDFSFITAEFNTGVDIKDAKQRVKDAVDKARTDLPSDLPADPVIMDINLSDLPIMYINISGDYDLKKLKEYADDIQDRVEGLKEIAGVDIVGALEPEIQINVDLRKMEAAHISFNDIAMAVSKENKTISGGSVKMDGMLRTLNVKKEFKDAEEIGNLIVKTPSGGSVYLKDIAEVKDSFKEQNSYARLYGKNVITLNVRKRSGENLIEASDKINALLKEMKGKVIPEKLNITITGDQSDQTRVTLHDLINTIIIGFILVTLILMFFMGVTNALFVAMSVPLSMFIAFLLMPVLGGVFDFNFTMNMMVLFSFLLGLGIVVDDAIVVIENTHRIFDNGKVPIVHAAKVATGEVFLPVLSGTLTTLAPFFPLLFWPGIIGEFMYFLPVTLIVTLSASLIVAYIINPVFAVDFMKPHHDDEGQRPTFNKAVKLTLLVFTILAILGYLASFWLGNFGLGNFVVLLALLYLLNHFVLVRMIKKFQTVTWPKVVNAYHSLLVWALKRPRTMIWSTVGLFFFTVILVGVVPPRIVFFPAADPNFAYVYIELPVGTDQAYTSKVVEKVEAQVTKVVGRNNPDVSSIISNVTVGVTDPQGEDQGEYTNKGKVTVAFVAYGKRKGERTINYLDKIRQAVKGIPGAEITVAQEQGGPPTAKPISIEITGDDLDSIAVTADQLKKFLDNKQIAGVEELKTDFQNNKPEIIFNINRERANREGVSTQDIGNSLRAALYGYEVSKFRDVNDDYEINVRAKEDQRNNLEALRNMKITYRDMGMNGIIRQVPISAFADVDYVNTYGGIKRKQQKRIIILSSNVLSEYNANEVVANIQSEINEFKAPDGVVIKMAGEQEEQMETAAFLGTAMISALFIILIILVLQFNSISKPIVILSEILFSVIGVLLGITIFRMELSIVMTGLGIVALAGIVVRNGILLVEFADLMVSQGMEVREAVIEAGRTRMTPVLLTATATMLGLVPLAVGLNIDFVTMFTELHPHLYFGGDNVAFWGPLSWTIIFGLSFATFLTLVLVPCMYLVADKNSKRIKSLFGKK</sequence>
<feature type="transmembrane region" description="Helical" evidence="1">
    <location>
        <begin position="20"/>
        <end position="39"/>
    </location>
</feature>
<dbReference type="PRINTS" id="PR00702">
    <property type="entry name" value="ACRIFLAVINRP"/>
</dbReference>
<evidence type="ECO:0000313" key="2">
    <source>
        <dbReference type="EMBL" id="TCC94635.1"/>
    </source>
</evidence>
<dbReference type="SUPFAM" id="SSF82693">
    <property type="entry name" value="Multidrug efflux transporter AcrB pore domain, PN1, PN2, PC1 and PC2 subdomains"/>
    <property type="match status" value="3"/>
</dbReference>
<keyword evidence="1" id="KW-1133">Transmembrane helix</keyword>
<protein>
    <submittedName>
        <fullName evidence="3">Efflux RND transporter permease subunit</fullName>
    </submittedName>
</protein>
<dbReference type="GO" id="GO:0042910">
    <property type="term" value="F:xenobiotic transmembrane transporter activity"/>
    <property type="evidence" value="ECO:0007669"/>
    <property type="project" value="TreeGrafter"/>
</dbReference>
<dbReference type="Pfam" id="PF00873">
    <property type="entry name" value="ACR_tran"/>
    <property type="match status" value="2"/>
</dbReference>
<accession>A0A4R0N490</accession>
<evidence type="ECO:0000256" key="1">
    <source>
        <dbReference type="SAM" id="Phobius"/>
    </source>
</evidence>
<dbReference type="GO" id="GO:0005886">
    <property type="term" value="C:plasma membrane"/>
    <property type="evidence" value="ECO:0007669"/>
    <property type="project" value="TreeGrafter"/>
</dbReference>
<dbReference type="Gene3D" id="1.20.1640.10">
    <property type="entry name" value="Multidrug efflux transporter AcrB transmembrane domain"/>
    <property type="match status" value="2"/>
</dbReference>
<accession>A0A4U1GHT1</accession>
<keyword evidence="1" id="KW-0472">Membrane</keyword>
<dbReference type="InterPro" id="IPR001036">
    <property type="entry name" value="Acrflvin-R"/>
</dbReference>
<dbReference type="OrthoDB" id="9758234at2"/>
<feature type="transmembrane region" description="Helical" evidence="1">
    <location>
        <begin position="939"/>
        <end position="961"/>
    </location>
</feature>
<dbReference type="AlphaFoldDB" id="A0A4U1GHT1"/>
<dbReference type="Gene3D" id="3.30.70.1430">
    <property type="entry name" value="Multidrug efflux transporter AcrB pore domain"/>
    <property type="match status" value="2"/>
</dbReference>
<dbReference type="RefSeq" id="WP_131610287.1">
    <property type="nucleotide sequence ID" value="NZ_SJSM01000011.1"/>
</dbReference>
<dbReference type="PANTHER" id="PTHR32063">
    <property type="match status" value="1"/>
</dbReference>
<dbReference type="InterPro" id="IPR027463">
    <property type="entry name" value="AcrB_DN_DC_subdom"/>
</dbReference>
<gene>
    <name evidence="2" type="ORF">EZ444_16665</name>
    <name evidence="3" type="ORF">FBD94_09620</name>
</gene>
<feature type="transmembrane region" description="Helical" evidence="1">
    <location>
        <begin position="968"/>
        <end position="988"/>
    </location>
</feature>
<feature type="transmembrane region" description="Helical" evidence="1">
    <location>
        <begin position="545"/>
        <end position="564"/>
    </location>
</feature>
<reference evidence="2 4" key="1">
    <citation type="submission" date="2019-02" db="EMBL/GenBank/DDBJ databases">
        <title>Pedobacter sp. RP-3-8 sp. nov., isolated from Arctic soil.</title>
        <authorList>
            <person name="Dahal R.H."/>
        </authorList>
    </citation>
    <scope>NUCLEOTIDE SEQUENCE [LARGE SCALE GENOMIC DNA]</scope>
    <source>
        <strain evidence="2 4">RP-3-8</strain>
    </source>
</reference>
<dbReference type="EMBL" id="SJSM01000011">
    <property type="protein sequence ID" value="TCC94635.1"/>
    <property type="molecule type" value="Genomic_DNA"/>
</dbReference>
<feature type="transmembrane region" description="Helical" evidence="1">
    <location>
        <begin position="1090"/>
        <end position="1116"/>
    </location>
</feature>
<dbReference type="EMBL" id="SWDX01000003">
    <property type="protein sequence ID" value="TKC62463.1"/>
    <property type="molecule type" value="Genomic_DNA"/>
</dbReference>
<comment type="caution">
    <text evidence="3">The sequence shown here is derived from an EMBL/GenBank/DDBJ whole genome shotgun (WGS) entry which is preliminary data.</text>
</comment>
<dbReference type="Gene3D" id="3.30.70.1320">
    <property type="entry name" value="Multidrug efflux transporter AcrB pore domain like"/>
    <property type="match status" value="1"/>
</dbReference>
<dbReference type="Gene3D" id="3.30.2090.10">
    <property type="entry name" value="Multidrug efflux transporter AcrB TolC docking domain, DN and DC subdomains"/>
    <property type="match status" value="2"/>
</dbReference>